<feature type="repeat" description="ANK" evidence="2">
    <location>
        <begin position="1011"/>
        <end position="1043"/>
    </location>
</feature>
<accession>A0AAD5RJT1</accession>
<dbReference type="PANTHER" id="PTHR10039:SF10">
    <property type="entry name" value="NACHT DOMAIN-CONTAINING PROTEIN"/>
    <property type="match status" value="1"/>
</dbReference>
<reference evidence="6" key="1">
    <citation type="submission" date="2022-07" db="EMBL/GenBank/DDBJ databases">
        <title>Draft genome sequence of Zalerion maritima ATCC 34329, a (micro)plastics degrading marine fungus.</title>
        <authorList>
            <person name="Paco A."/>
            <person name="Goncalves M.F.M."/>
            <person name="Rocha-Santos T.A.P."/>
            <person name="Alves A."/>
        </authorList>
    </citation>
    <scope>NUCLEOTIDE SEQUENCE</scope>
    <source>
        <strain evidence="6">ATCC 34329</strain>
    </source>
</reference>
<comment type="caution">
    <text evidence="6">The sequence shown here is derived from an EMBL/GenBank/DDBJ whole genome shotgun (WGS) entry which is preliminary data.</text>
</comment>
<dbReference type="PANTHER" id="PTHR10039">
    <property type="entry name" value="AMELOGENIN"/>
    <property type="match status" value="1"/>
</dbReference>
<dbReference type="Pfam" id="PF12796">
    <property type="entry name" value="Ank_2"/>
    <property type="match status" value="2"/>
</dbReference>
<feature type="domain" description="DUF7708" evidence="4">
    <location>
        <begin position="103"/>
        <end position="246"/>
    </location>
</feature>
<evidence type="ECO:0000256" key="1">
    <source>
        <dbReference type="ARBA" id="ARBA00022737"/>
    </source>
</evidence>
<dbReference type="SUPFAM" id="SSF48403">
    <property type="entry name" value="Ankyrin repeat"/>
    <property type="match status" value="1"/>
</dbReference>
<evidence type="ECO:0000313" key="6">
    <source>
        <dbReference type="EMBL" id="KAJ2896038.1"/>
    </source>
</evidence>
<sequence>MSRPASKRSVHTVQVLSEGAPGLTVMMALVPSSLPSSSSQLTIDPAKHLEEAVSDFHSVLTGDERTRLQTIKTIPDADSVLIFTAQLDYSSRTQKGRSIASRLHSVLQSVREFSTVAGAFASSHPEIAGLVWGSVKLTMLCFPKIVVNFTSHFDGLSNLFMGFSALCPRFAEYGALFPTSTRLQKALCNYHASIIRCCKHAVEAIRRPLQQFFSSFWQSFDQEFKPDVEDVKRWANEVREEIALAKAQADYQDQELGKKEREDASSHRQKVKAFLSRTGNDIDMFKEKQLERDVRRYRKHRQRLLHTLSSHDYRSPFREARKARHYGTAQWIFPMLEFSRWNDGTGPSVLWCYGKIGSGKTVLSASVIDHILVHKRGPQERVVFFFVQYDNPQPLKAETVLRSIIRQSLDPDTMSRDMENMLNKIDQGTLSGVKDLVALLRRIIASFKLYYVIIDAVDEYERPEQGRLLGVLSSLSANEPRMRLFLSSRESLSVVLRRKFQHMECVSMGSSQTSSDISLYVREYLQEQEQNGYLVVGDRSLLGEIKDALVRHADGMFLWVVYLIDELCTQHCDDDIRRSLRNLPKNLEETFERALSRIVSRQKTAIVQKIFPWVAVAKRHLTLDELREALSIEIGQQSSRPERLINGIERIASWCENLLRVDEELKTVEFFHHTVHDFITRRCLRPDLEGFRVDPEDADHYAGEICVTYLHWNDFKTTLARRPQPIPPIMPAAIAQTALGSRSKMAKLMPRRKMLDSKSVKHRTELDLVGSLASYGREDTNETWEKQQQGHPFLAYASEHWISHTTDFREEKSTTWKQWQSLVVDDHDLAQKPWSEHEFEPGHPHCLGWSLKANHLALVRQVASPGCLSKSASIKWIFDTALATGDTALAIILLQEKCILSKEVNNLLMKFCQGGYLGIIEPLLTAGGSLEYMEMATRHGFHVHRTPLEAASKNNHPALVERLIALGAYISTPASEFGYTALQAASANGHQEIVERLIALGADINAPASQFGFTALQAASENGHQEIVERLIALGADINAPASKIGYTALQAASKNGHQEIVERLIALGADINAPASEFRFTALQAASGNGHQEIVEQLEQAGARR</sequence>
<dbReference type="InterPro" id="IPR036770">
    <property type="entry name" value="Ankyrin_rpt-contain_sf"/>
</dbReference>
<dbReference type="PRINTS" id="PR01415">
    <property type="entry name" value="ANKYRIN"/>
</dbReference>
<evidence type="ECO:0000259" key="4">
    <source>
        <dbReference type="Pfam" id="PF24809"/>
    </source>
</evidence>
<dbReference type="Proteomes" id="UP001201980">
    <property type="component" value="Unassembled WGS sequence"/>
</dbReference>
<evidence type="ECO:0000313" key="7">
    <source>
        <dbReference type="Proteomes" id="UP001201980"/>
    </source>
</evidence>
<dbReference type="InterPro" id="IPR027417">
    <property type="entry name" value="P-loop_NTPase"/>
</dbReference>
<dbReference type="SUPFAM" id="SSF52540">
    <property type="entry name" value="P-loop containing nucleoside triphosphate hydrolases"/>
    <property type="match status" value="1"/>
</dbReference>
<dbReference type="Pfam" id="PF24809">
    <property type="entry name" value="DUF7708"/>
    <property type="match status" value="1"/>
</dbReference>
<proteinExistence type="predicted"/>
<feature type="repeat" description="ANK" evidence="2">
    <location>
        <begin position="977"/>
        <end position="1009"/>
    </location>
</feature>
<dbReference type="Pfam" id="PF22939">
    <property type="entry name" value="WHD_GPIID"/>
    <property type="match status" value="1"/>
</dbReference>
<evidence type="ECO:0000259" key="5">
    <source>
        <dbReference type="Pfam" id="PF24883"/>
    </source>
</evidence>
<name>A0AAD5RJT1_9PEZI</name>
<evidence type="ECO:0000256" key="2">
    <source>
        <dbReference type="PROSITE-ProRule" id="PRU00023"/>
    </source>
</evidence>
<dbReference type="EMBL" id="JAKWBI020000359">
    <property type="protein sequence ID" value="KAJ2896038.1"/>
    <property type="molecule type" value="Genomic_DNA"/>
</dbReference>
<dbReference type="InterPro" id="IPR002110">
    <property type="entry name" value="Ankyrin_rpt"/>
</dbReference>
<dbReference type="PROSITE" id="PS50297">
    <property type="entry name" value="ANK_REP_REGION"/>
    <property type="match status" value="3"/>
</dbReference>
<feature type="repeat" description="ANK" evidence="2">
    <location>
        <begin position="1045"/>
        <end position="1077"/>
    </location>
</feature>
<keyword evidence="7" id="KW-1185">Reference proteome</keyword>
<feature type="domain" description="GPI inositol-deacylase winged helix" evidence="3">
    <location>
        <begin position="604"/>
        <end position="684"/>
    </location>
</feature>
<protein>
    <recommendedName>
        <fullName evidence="8">NACHT domain-containing protein</fullName>
    </recommendedName>
</protein>
<dbReference type="PROSITE" id="PS50088">
    <property type="entry name" value="ANK_REPEAT"/>
    <property type="match status" value="3"/>
</dbReference>
<feature type="domain" description="Nephrocystin 3-like N-terminal" evidence="5">
    <location>
        <begin position="327"/>
        <end position="489"/>
    </location>
</feature>
<dbReference type="AlphaFoldDB" id="A0AAD5RJT1"/>
<keyword evidence="1" id="KW-0677">Repeat</keyword>
<dbReference type="Gene3D" id="3.40.50.300">
    <property type="entry name" value="P-loop containing nucleotide triphosphate hydrolases"/>
    <property type="match status" value="1"/>
</dbReference>
<evidence type="ECO:0000259" key="3">
    <source>
        <dbReference type="Pfam" id="PF22939"/>
    </source>
</evidence>
<dbReference type="InterPro" id="IPR054471">
    <property type="entry name" value="GPIID_WHD"/>
</dbReference>
<dbReference type="InterPro" id="IPR056884">
    <property type="entry name" value="NPHP3-like_N"/>
</dbReference>
<dbReference type="Pfam" id="PF24883">
    <property type="entry name" value="NPHP3_N"/>
    <property type="match status" value="1"/>
</dbReference>
<keyword evidence="2" id="KW-0040">ANK repeat</keyword>
<evidence type="ECO:0008006" key="8">
    <source>
        <dbReference type="Google" id="ProtNLM"/>
    </source>
</evidence>
<dbReference type="Gene3D" id="1.25.40.20">
    <property type="entry name" value="Ankyrin repeat-containing domain"/>
    <property type="match status" value="1"/>
</dbReference>
<dbReference type="SMART" id="SM00248">
    <property type="entry name" value="ANK"/>
    <property type="match status" value="6"/>
</dbReference>
<dbReference type="InterPro" id="IPR056125">
    <property type="entry name" value="DUF7708"/>
</dbReference>
<gene>
    <name evidence="6" type="ORF">MKZ38_005923</name>
</gene>
<organism evidence="6 7">
    <name type="scientific">Zalerion maritima</name>
    <dbReference type="NCBI Taxonomy" id="339359"/>
    <lineage>
        <taxon>Eukaryota</taxon>
        <taxon>Fungi</taxon>
        <taxon>Dikarya</taxon>
        <taxon>Ascomycota</taxon>
        <taxon>Pezizomycotina</taxon>
        <taxon>Sordariomycetes</taxon>
        <taxon>Lulworthiomycetidae</taxon>
        <taxon>Lulworthiales</taxon>
        <taxon>Lulworthiaceae</taxon>
        <taxon>Zalerion</taxon>
    </lineage>
</organism>